<reference evidence="2 3" key="1">
    <citation type="journal article" date="2019" name="Sci. Rep.">
        <title>Orb-weaving spider Araneus ventricosus genome elucidates the spidroin gene catalogue.</title>
        <authorList>
            <person name="Kono N."/>
            <person name="Nakamura H."/>
            <person name="Ohtoshi R."/>
            <person name="Moran D.A.P."/>
            <person name="Shinohara A."/>
            <person name="Yoshida Y."/>
            <person name="Fujiwara M."/>
            <person name="Mori M."/>
            <person name="Tomita M."/>
            <person name="Arakawa K."/>
        </authorList>
    </citation>
    <scope>NUCLEOTIDE SEQUENCE [LARGE SCALE GENOMIC DNA]</scope>
</reference>
<name>A0A4Y2JZI3_ARAVE</name>
<protein>
    <submittedName>
        <fullName evidence="2">Uncharacterized protein</fullName>
    </submittedName>
</protein>
<dbReference type="AlphaFoldDB" id="A0A4Y2JZI3"/>
<dbReference type="EMBL" id="BGPR01004060">
    <property type="protein sequence ID" value="GBM95464.1"/>
    <property type="molecule type" value="Genomic_DNA"/>
</dbReference>
<feature type="compositionally biased region" description="Polar residues" evidence="1">
    <location>
        <begin position="46"/>
        <end position="66"/>
    </location>
</feature>
<comment type="caution">
    <text evidence="2">The sequence shown here is derived from an EMBL/GenBank/DDBJ whole genome shotgun (WGS) entry which is preliminary data.</text>
</comment>
<evidence type="ECO:0000313" key="3">
    <source>
        <dbReference type="Proteomes" id="UP000499080"/>
    </source>
</evidence>
<organism evidence="2 3">
    <name type="scientific">Araneus ventricosus</name>
    <name type="common">Orbweaver spider</name>
    <name type="synonym">Epeira ventricosa</name>
    <dbReference type="NCBI Taxonomy" id="182803"/>
    <lineage>
        <taxon>Eukaryota</taxon>
        <taxon>Metazoa</taxon>
        <taxon>Ecdysozoa</taxon>
        <taxon>Arthropoda</taxon>
        <taxon>Chelicerata</taxon>
        <taxon>Arachnida</taxon>
        <taxon>Araneae</taxon>
        <taxon>Araneomorphae</taxon>
        <taxon>Entelegynae</taxon>
        <taxon>Araneoidea</taxon>
        <taxon>Araneidae</taxon>
        <taxon>Araneus</taxon>
    </lineage>
</organism>
<gene>
    <name evidence="2" type="ORF">AVEN_213832_1</name>
</gene>
<dbReference type="Proteomes" id="UP000499080">
    <property type="component" value="Unassembled WGS sequence"/>
</dbReference>
<feature type="region of interest" description="Disordered" evidence="1">
    <location>
        <begin position="1"/>
        <end position="79"/>
    </location>
</feature>
<evidence type="ECO:0000313" key="2">
    <source>
        <dbReference type="EMBL" id="GBM95464.1"/>
    </source>
</evidence>
<accession>A0A4Y2JZI3</accession>
<evidence type="ECO:0000256" key="1">
    <source>
        <dbReference type="SAM" id="MobiDB-lite"/>
    </source>
</evidence>
<proteinExistence type="predicted"/>
<sequence length="116" mass="12492">MRARLHPQPSSIAQEGHELSQGAEYATGPGHHTQGSPGNQFEPKNDTNSRQTLTKTNGSPTGTPGTKNRCKEPGSYGPILFPKESDRAADRAACHNVGGHSHYGTGFCTRVMRIHK</sequence>
<keyword evidence="3" id="KW-1185">Reference proteome</keyword>